<evidence type="ECO:0000313" key="1">
    <source>
        <dbReference type="EMBL" id="TMX01837.1"/>
    </source>
</evidence>
<comment type="caution">
    <text evidence="1">The sequence shown here is derived from an EMBL/GenBank/DDBJ whole genome shotgun (WGS) entry which is preliminary data.</text>
</comment>
<proteinExistence type="predicted"/>
<sequence>MEIKHTLASVVDGLQKVQDSLSSISTLSEGTSSGMGNLKLQLNHLRSEVVKSFNKVLNQVDSKAARVEVPQTELATAVQSSYFSLSKLTEKTYHSFEGIINTLNYFLVDR</sequence>
<reference evidence="1" key="1">
    <citation type="submission" date="2019-05" db="EMBL/GenBank/DDBJ databases">
        <title>The de novo reference genome and transcriptome assemblies of the wild tomato species Solanum chilense.</title>
        <authorList>
            <person name="Stam R."/>
            <person name="Nosenko T."/>
            <person name="Hoerger A.C."/>
            <person name="Stephan W."/>
            <person name="Seidel M.A."/>
            <person name="Kuhn J.M.M."/>
            <person name="Haberer G."/>
            <person name="Tellier A."/>
        </authorList>
    </citation>
    <scope>NUCLEOTIDE SEQUENCE</scope>
    <source>
        <tissue evidence="1">Mature leaves</tissue>
    </source>
</reference>
<organism evidence="1">
    <name type="scientific">Solanum chilense</name>
    <name type="common">Tomato</name>
    <name type="synonym">Lycopersicon chilense</name>
    <dbReference type="NCBI Taxonomy" id="4083"/>
    <lineage>
        <taxon>Eukaryota</taxon>
        <taxon>Viridiplantae</taxon>
        <taxon>Streptophyta</taxon>
        <taxon>Embryophyta</taxon>
        <taxon>Tracheophyta</taxon>
        <taxon>Spermatophyta</taxon>
        <taxon>Magnoliopsida</taxon>
        <taxon>eudicotyledons</taxon>
        <taxon>Gunneridae</taxon>
        <taxon>Pentapetalae</taxon>
        <taxon>asterids</taxon>
        <taxon>lamiids</taxon>
        <taxon>Solanales</taxon>
        <taxon>Solanaceae</taxon>
        <taxon>Solanoideae</taxon>
        <taxon>Solaneae</taxon>
        <taxon>Solanum</taxon>
        <taxon>Solanum subgen. Lycopersicon</taxon>
    </lineage>
</organism>
<gene>
    <name evidence="1" type="ORF">EJD97_023460</name>
</gene>
<protein>
    <submittedName>
        <fullName evidence="1">Uncharacterized protein</fullName>
    </submittedName>
</protein>
<accession>A0A6N2C2L8</accession>
<dbReference type="EMBL" id="RXGB01000765">
    <property type="protein sequence ID" value="TMX01837.1"/>
    <property type="molecule type" value="Genomic_DNA"/>
</dbReference>
<name>A0A6N2C2L8_SOLCI</name>
<dbReference type="AlphaFoldDB" id="A0A6N2C2L8"/>